<reference evidence="4 5" key="1">
    <citation type="submission" date="2019-01" db="EMBL/GenBank/DDBJ databases">
        <title>High-quality draft genome of. Pseudomonas songnenensis str. L103, a full-fledged denitrifier isolated from 100 meters deep aquifer in a heavily nitrogen fertilized agricultural area.</title>
        <authorList>
            <person name="Liu M."/>
            <person name="Liu B."/>
        </authorList>
    </citation>
    <scope>NUCLEOTIDE SEQUENCE [LARGE SCALE GENOMIC DNA]</scope>
    <source>
        <strain evidence="4 5">L103</strain>
    </source>
</reference>
<dbReference type="SUPFAM" id="SSF48264">
    <property type="entry name" value="Cytochrome P450"/>
    <property type="match status" value="1"/>
</dbReference>
<evidence type="ECO:0000313" key="5">
    <source>
        <dbReference type="Proteomes" id="UP000282800"/>
    </source>
</evidence>
<comment type="cofactor">
    <cofactor evidence="1 3">
        <name>heme</name>
        <dbReference type="ChEBI" id="CHEBI:30413"/>
    </cofactor>
</comment>
<evidence type="ECO:0000256" key="1">
    <source>
        <dbReference type="ARBA" id="ARBA00001971"/>
    </source>
</evidence>
<accession>A0A482UJH1</accession>
<evidence type="ECO:0000256" key="2">
    <source>
        <dbReference type="ARBA" id="ARBA00010617"/>
    </source>
</evidence>
<dbReference type="GO" id="GO:0004497">
    <property type="term" value="F:monooxygenase activity"/>
    <property type="evidence" value="ECO:0007669"/>
    <property type="project" value="InterPro"/>
</dbReference>
<dbReference type="Pfam" id="PF00067">
    <property type="entry name" value="p450"/>
    <property type="match status" value="1"/>
</dbReference>
<keyword evidence="3" id="KW-0349">Heme</keyword>
<dbReference type="GO" id="GO:0020037">
    <property type="term" value="F:heme binding"/>
    <property type="evidence" value="ECO:0007669"/>
    <property type="project" value="InterPro"/>
</dbReference>
<sequence>MTDIPRDEHLESSLALLGEGYPFIRDRCRRLHSNVFQARLLMQNTVCMSGEEAARLFYDERYLQREKAMPRMLKKTLIGEGGVQGLDGEAHRHRKRMFMQLLDTAAVEEVAQLTEQVWRRAIGEWQARSDIELMSAVQTILTDSVCRWAGIPLSSAELPERRDQLVAMIDGAGGIGARHWAARKARREAEAWLQPLIEQARSGGLEAGPTTAIMVAAHHRDLDGALLDSRVAAVELLNLLRPTVAVSYFIIYGALELLAHPRWRARLRSDDAMLEPFAQEVRRIHAFFPFSAARVREGFDWQGYHFPAGTRVMLDLWGTNRDPSHWSEPDAFQPERFKNWQGNAFSFVTQGGGDPAEGHRCPGEQLAIELLKVALRMLTREMEYAVPAQDLRIELSRMPAKPESGLVISDVRPLAGR</sequence>
<keyword evidence="3" id="KW-0408">Iron</keyword>
<comment type="caution">
    <text evidence="4">The sequence shown here is derived from an EMBL/GenBank/DDBJ whole genome shotgun (WGS) entry which is preliminary data.</text>
</comment>
<proteinExistence type="inferred from homology"/>
<dbReference type="GO" id="GO:0005506">
    <property type="term" value="F:iron ion binding"/>
    <property type="evidence" value="ECO:0007669"/>
    <property type="project" value="InterPro"/>
</dbReference>
<dbReference type="InterPro" id="IPR001128">
    <property type="entry name" value="Cyt_P450"/>
</dbReference>
<dbReference type="OrthoDB" id="9764248at2"/>
<dbReference type="PANTHER" id="PTHR46696:SF1">
    <property type="entry name" value="CYTOCHROME P450 YJIB-RELATED"/>
    <property type="match status" value="1"/>
</dbReference>
<dbReference type="RefSeq" id="WP_126188328.1">
    <property type="nucleotide sequence ID" value="NZ_RWYU02000001.1"/>
</dbReference>
<feature type="binding site" description="axial binding residue" evidence="3">
    <location>
        <position position="361"/>
    </location>
    <ligand>
        <name>heme</name>
        <dbReference type="ChEBI" id="CHEBI:30413"/>
    </ligand>
    <ligandPart>
        <name>Fe</name>
        <dbReference type="ChEBI" id="CHEBI:18248"/>
    </ligandPart>
</feature>
<dbReference type="Gene3D" id="1.10.630.10">
    <property type="entry name" value="Cytochrome P450"/>
    <property type="match status" value="1"/>
</dbReference>
<comment type="similarity">
    <text evidence="2">Belongs to the cytochrome P450 family.</text>
</comment>
<organism evidence="4 5">
    <name type="scientific">Pseudomonas songnenensis</name>
    <dbReference type="NCBI Taxonomy" id="1176259"/>
    <lineage>
        <taxon>Bacteria</taxon>
        <taxon>Pseudomonadati</taxon>
        <taxon>Pseudomonadota</taxon>
        <taxon>Gammaproteobacteria</taxon>
        <taxon>Pseudomonadales</taxon>
        <taxon>Pseudomonadaceae</taxon>
        <taxon>Pseudomonas</taxon>
    </lineage>
</organism>
<dbReference type="Proteomes" id="UP000282800">
    <property type="component" value="Unassembled WGS sequence"/>
</dbReference>
<evidence type="ECO:0000256" key="3">
    <source>
        <dbReference type="PIRSR" id="PIRSR602401-1"/>
    </source>
</evidence>
<dbReference type="PANTHER" id="PTHR46696">
    <property type="entry name" value="P450, PUTATIVE (EUROFUNG)-RELATED"/>
    <property type="match status" value="1"/>
</dbReference>
<evidence type="ECO:0000313" key="4">
    <source>
        <dbReference type="EMBL" id="RYJ63690.1"/>
    </source>
</evidence>
<dbReference type="PRINTS" id="PR00463">
    <property type="entry name" value="EP450I"/>
</dbReference>
<dbReference type="EMBL" id="RWYU02000001">
    <property type="protein sequence ID" value="RYJ63690.1"/>
    <property type="molecule type" value="Genomic_DNA"/>
</dbReference>
<keyword evidence="3" id="KW-0479">Metal-binding</keyword>
<gene>
    <name evidence="4" type="ORF">EJA06_000150</name>
</gene>
<name>A0A482UJH1_9PSED</name>
<dbReference type="GO" id="GO:0016705">
    <property type="term" value="F:oxidoreductase activity, acting on paired donors, with incorporation or reduction of molecular oxygen"/>
    <property type="evidence" value="ECO:0007669"/>
    <property type="project" value="InterPro"/>
</dbReference>
<protein>
    <submittedName>
        <fullName evidence="4">Cytochrome P450</fullName>
    </submittedName>
</protein>
<dbReference type="InterPro" id="IPR002401">
    <property type="entry name" value="Cyt_P450_E_grp-I"/>
</dbReference>
<dbReference type="AlphaFoldDB" id="A0A482UJH1"/>
<dbReference type="InterPro" id="IPR036396">
    <property type="entry name" value="Cyt_P450_sf"/>
</dbReference>
<dbReference type="CDD" id="cd11067">
    <property type="entry name" value="CYP152"/>
    <property type="match status" value="1"/>
</dbReference>